<gene>
    <name evidence="1" type="ORF">TELCIR_20848</name>
</gene>
<reference evidence="1 2" key="1">
    <citation type="submission" date="2015-09" db="EMBL/GenBank/DDBJ databases">
        <title>Draft genome of the parasitic nematode Teladorsagia circumcincta isolate WARC Sus (inbred).</title>
        <authorList>
            <person name="Mitreva M."/>
        </authorList>
    </citation>
    <scope>NUCLEOTIDE SEQUENCE [LARGE SCALE GENOMIC DNA]</scope>
    <source>
        <strain evidence="1 2">S</strain>
    </source>
</reference>
<evidence type="ECO:0000313" key="2">
    <source>
        <dbReference type="Proteomes" id="UP000230423"/>
    </source>
</evidence>
<dbReference type="AlphaFoldDB" id="A0A2G9TJN8"/>
<evidence type="ECO:0000313" key="1">
    <source>
        <dbReference type="EMBL" id="PIO57732.1"/>
    </source>
</evidence>
<sequence length="72" mass="6934">MYGGMGVGGIPPPIGVGAYGPMGSGIMGACQNGIACPPGMNCYLGRCIANGLPMGPMSPLGPMGPGMPPIGK</sequence>
<name>A0A2G9TJN8_TELCI</name>
<proteinExistence type="predicted"/>
<dbReference type="EMBL" id="KZ364115">
    <property type="protein sequence ID" value="PIO57732.1"/>
    <property type="molecule type" value="Genomic_DNA"/>
</dbReference>
<keyword evidence="2" id="KW-1185">Reference proteome</keyword>
<dbReference type="Proteomes" id="UP000230423">
    <property type="component" value="Unassembled WGS sequence"/>
</dbReference>
<organism evidence="1 2">
    <name type="scientific">Teladorsagia circumcincta</name>
    <name type="common">Brown stomach worm</name>
    <name type="synonym">Ostertagia circumcincta</name>
    <dbReference type="NCBI Taxonomy" id="45464"/>
    <lineage>
        <taxon>Eukaryota</taxon>
        <taxon>Metazoa</taxon>
        <taxon>Ecdysozoa</taxon>
        <taxon>Nematoda</taxon>
        <taxon>Chromadorea</taxon>
        <taxon>Rhabditida</taxon>
        <taxon>Rhabditina</taxon>
        <taxon>Rhabditomorpha</taxon>
        <taxon>Strongyloidea</taxon>
        <taxon>Trichostrongylidae</taxon>
        <taxon>Teladorsagia</taxon>
    </lineage>
</organism>
<accession>A0A2G9TJN8</accession>
<protein>
    <submittedName>
        <fullName evidence="1">Uncharacterized protein</fullName>
    </submittedName>
</protein>